<dbReference type="SMART" id="SM00066">
    <property type="entry name" value="GAL4"/>
    <property type="match status" value="1"/>
</dbReference>
<evidence type="ECO:0000256" key="1">
    <source>
        <dbReference type="ARBA" id="ARBA00004123"/>
    </source>
</evidence>
<dbReference type="PRINTS" id="PR00054">
    <property type="entry name" value="FUNGALZNCYS"/>
</dbReference>
<keyword evidence="4" id="KW-0804">Transcription</keyword>
<dbReference type="GO" id="GO:0003677">
    <property type="term" value="F:DNA binding"/>
    <property type="evidence" value="ECO:0007669"/>
    <property type="project" value="InterPro"/>
</dbReference>
<dbReference type="Gene3D" id="4.10.240.10">
    <property type="entry name" value="Zn(2)-C6 fungal-type DNA-binding domain"/>
    <property type="match status" value="1"/>
</dbReference>
<dbReference type="InterPro" id="IPR036864">
    <property type="entry name" value="Zn2-C6_fun-type_DNA-bd_sf"/>
</dbReference>
<gene>
    <name evidence="7" type="ORF">GLOIN_2v1427487</name>
</gene>
<dbReference type="EMBL" id="AUPC02000195">
    <property type="protein sequence ID" value="POG66252.1"/>
    <property type="molecule type" value="Genomic_DNA"/>
</dbReference>
<evidence type="ECO:0000256" key="3">
    <source>
        <dbReference type="ARBA" id="ARBA00023015"/>
    </source>
</evidence>
<feature type="domain" description="Zn(2)-C6 fungal-type" evidence="6">
    <location>
        <begin position="7"/>
        <end position="37"/>
    </location>
</feature>
<evidence type="ECO:0000313" key="7">
    <source>
        <dbReference type="EMBL" id="POG66252.1"/>
    </source>
</evidence>
<keyword evidence="8" id="KW-1185">Reference proteome</keyword>
<dbReference type="SUPFAM" id="SSF57701">
    <property type="entry name" value="Zn2/Cys6 DNA-binding domain"/>
    <property type="match status" value="1"/>
</dbReference>
<name>A0A2P4PLI8_RHIID</name>
<dbReference type="GO" id="GO:0008270">
    <property type="term" value="F:zinc ion binding"/>
    <property type="evidence" value="ECO:0007669"/>
    <property type="project" value="InterPro"/>
</dbReference>
<organism evidence="7 8">
    <name type="scientific">Rhizophagus irregularis (strain DAOM 181602 / DAOM 197198 / MUCL 43194)</name>
    <name type="common">Arbuscular mycorrhizal fungus</name>
    <name type="synonym">Glomus intraradices</name>
    <dbReference type="NCBI Taxonomy" id="747089"/>
    <lineage>
        <taxon>Eukaryota</taxon>
        <taxon>Fungi</taxon>
        <taxon>Fungi incertae sedis</taxon>
        <taxon>Mucoromycota</taxon>
        <taxon>Glomeromycotina</taxon>
        <taxon>Glomeromycetes</taxon>
        <taxon>Glomerales</taxon>
        <taxon>Glomeraceae</taxon>
        <taxon>Rhizophagus</taxon>
    </lineage>
</organism>
<accession>A0A2P4PLI8</accession>
<dbReference type="Proteomes" id="UP000018888">
    <property type="component" value="Unassembled WGS sequence"/>
</dbReference>
<dbReference type="GO" id="GO:0000981">
    <property type="term" value="F:DNA-binding transcription factor activity, RNA polymerase II-specific"/>
    <property type="evidence" value="ECO:0007669"/>
    <property type="project" value="InterPro"/>
</dbReference>
<evidence type="ECO:0000256" key="2">
    <source>
        <dbReference type="ARBA" id="ARBA00022723"/>
    </source>
</evidence>
<dbReference type="CDD" id="cd00067">
    <property type="entry name" value="GAL4"/>
    <property type="match status" value="1"/>
</dbReference>
<keyword evidence="2" id="KW-0479">Metal-binding</keyword>
<keyword evidence="3" id="KW-0805">Transcription regulation</keyword>
<dbReference type="GO" id="GO:0005634">
    <property type="term" value="C:nucleus"/>
    <property type="evidence" value="ECO:0007669"/>
    <property type="project" value="UniProtKB-SubCell"/>
</dbReference>
<evidence type="ECO:0000256" key="4">
    <source>
        <dbReference type="ARBA" id="ARBA00023163"/>
    </source>
</evidence>
<dbReference type="InterPro" id="IPR020448">
    <property type="entry name" value="Maltose_ferment_reg_DNA-bd"/>
</dbReference>
<dbReference type="PANTHER" id="PTHR47338">
    <property type="entry name" value="ZN(II)2CYS6 TRANSCRIPTION FACTOR (EUROFUNG)-RELATED"/>
    <property type="match status" value="1"/>
</dbReference>
<reference evidence="7 8" key="2">
    <citation type="journal article" date="2018" name="New Phytol.">
        <title>High intraspecific genome diversity in the model arbuscular mycorrhizal symbiont Rhizophagus irregularis.</title>
        <authorList>
            <person name="Chen E.C.H."/>
            <person name="Morin E."/>
            <person name="Beaudet D."/>
            <person name="Noel J."/>
            <person name="Yildirir G."/>
            <person name="Ndikumana S."/>
            <person name="Charron P."/>
            <person name="St-Onge C."/>
            <person name="Giorgi J."/>
            <person name="Kruger M."/>
            <person name="Marton T."/>
            <person name="Ropars J."/>
            <person name="Grigoriev I.V."/>
            <person name="Hainaut M."/>
            <person name="Henrissat B."/>
            <person name="Roux C."/>
            <person name="Martin F."/>
            <person name="Corradi N."/>
        </authorList>
    </citation>
    <scope>NUCLEOTIDE SEQUENCE [LARGE SCALE GENOMIC DNA]</scope>
    <source>
        <strain evidence="7 8">DAOM 197198</strain>
    </source>
</reference>
<evidence type="ECO:0000259" key="6">
    <source>
        <dbReference type="PROSITE" id="PS50048"/>
    </source>
</evidence>
<feature type="non-terminal residue" evidence="7">
    <location>
        <position position="62"/>
    </location>
</feature>
<sequence>RKRLTQACDACRKKKVKCSGEKPTCNNCARLGVNCTYLPSTRKRGPRVGLVESLEKRLQQME</sequence>
<dbReference type="Pfam" id="PF00172">
    <property type="entry name" value="Zn_clus"/>
    <property type="match status" value="1"/>
</dbReference>
<dbReference type="InterPro" id="IPR001138">
    <property type="entry name" value="Zn2Cys6_DnaBD"/>
</dbReference>
<dbReference type="PROSITE" id="PS50048">
    <property type="entry name" value="ZN2_CY6_FUNGAL_2"/>
    <property type="match status" value="1"/>
</dbReference>
<comment type="caution">
    <text evidence="7">The sequence shown here is derived from an EMBL/GenBank/DDBJ whole genome shotgun (WGS) entry which is preliminary data.</text>
</comment>
<comment type="subcellular location">
    <subcellularLocation>
        <location evidence="1">Nucleus</location>
    </subcellularLocation>
</comment>
<evidence type="ECO:0000256" key="5">
    <source>
        <dbReference type="ARBA" id="ARBA00023242"/>
    </source>
</evidence>
<dbReference type="AlphaFoldDB" id="A0A2P4PLI8"/>
<keyword evidence="5" id="KW-0539">Nucleus</keyword>
<dbReference type="InterPro" id="IPR050815">
    <property type="entry name" value="TF_fung"/>
</dbReference>
<evidence type="ECO:0000313" key="8">
    <source>
        <dbReference type="Proteomes" id="UP000018888"/>
    </source>
</evidence>
<proteinExistence type="predicted"/>
<dbReference type="PROSITE" id="PS00463">
    <property type="entry name" value="ZN2_CY6_FUNGAL_1"/>
    <property type="match status" value="1"/>
</dbReference>
<protein>
    <recommendedName>
        <fullName evidence="6">Zn(2)-C6 fungal-type domain-containing protein</fullName>
    </recommendedName>
</protein>
<dbReference type="PANTHER" id="PTHR47338:SF27">
    <property type="entry name" value="ZN(II)2CYS6 TRANSCRIPTION FACTOR (EUROFUNG)"/>
    <property type="match status" value="1"/>
</dbReference>
<reference evidence="7 8" key="1">
    <citation type="journal article" date="2013" name="Proc. Natl. Acad. Sci. U.S.A.">
        <title>Genome of an arbuscular mycorrhizal fungus provides insight into the oldest plant symbiosis.</title>
        <authorList>
            <person name="Tisserant E."/>
            <person name="Malbreil M."/>
            <person name="Kuo A."/>
            <person name="Kohler A."/>
            <person name="Symeonidi A."/>
            <person name="Balestrini R."/>
            <person name="Charron P."/>
            <person name="Duensing N."/>
            <person name="Frei Dit Frey N."/>
            <person name="Gianinazzi-Pearson V."/>
            <person name="Gilbert L.B."/>
            <person name="Handa Y."/>
            <person name="Herr J.R."/>
            <person name="Hijri M."/>
            <person name="Koul R."/>
            <person name="Kawaguchi M."/>
            <person name="Krajinski F."/>
            <person name="Lammers P.J."/>
            <person name="Masclaux F.G."/>
            <person name="Murat C."/>
            <person name="Morin E."/>
            <person name="Ndikumana S."/>
            <person name="Pagni M."/>
            <person name="Petitpierre D."/>
            <person name="Requena N."/>
            <person name="Rosikiewicz P."/>
            <person name="Riley R."/>
            <person name="Saito K."/>
            <person name="San Clemente H."/>
            <person name="Shapiro H."/>
            <person name="van Tuinen D."/>
            <person name="Becard G."/>
            <person name="Bonfante P."/>
            <person name="Paszkowski U."/>
            <person name="Shachar-Hill Y.Y."/>
            <person name="Tuskan G.A."/>
            <person name="Young P.W."/>
            <person name="Sanders I.R."/>
            <person name="Henrissat B."/>
            <person name="Rensing S.A."/>
            <person name="Grigoriev I.V."/>
            <person name="Corradi N."/>
            <person name="Roux C."/>
            <person name="Martin F."/>
        </authorList>
    </citation>
    <scope>NUCLEOTIDE SEQUENCE [LARGE SCALE GENOMIC DNA]</scope>
    <source>
        <strain evidence="7 8">DAOM 197198</strain>
    </source>
</reference>
<feature type="non-terminal residue" evidence="7">
    <location>
        <position position="1"/>
    </location>
</feature>